<evidence type="ECO:0000256" key="6">
    <source>
        <dbReference type="ARBA" id="ARBA00022840"/>
    </source>
</evidence>
<dbReference type="Pfam" id="PF07973">
    <property type="entry name" value="tRNA_SAD"/>
    <property type="match status" value="1"/>
</dbReference>
<dbReference type="PANTHER" id="PTHR11777:SF9">
    <property type="entry name" value="ALANINE--TRNA LIGASE, CYTOPLASMIC"/>
    <property type="match status" value="1"/>
</dbReference>
<dbReference type="PROSITE" id="PS50860">
    <property type="entry name" value="AA_TRNA_LIGASE_II_ALA"/>
    <property type="match status" value="1"/>
</dbReference>
<dbReference type="GO" id="GO:0000049">
    <property type="term" value="F:tRNA binding"/>
    <property type="evidence" value="ECO:0007669"/>
    <property type="project" value="UniProtKB-KW"/>
</dbReference>
<dbReference type="InterPro" id="IPR018163">
    <property type="entry name" value="Thr/Ala-tRNA-synth_IIc_edit"/>
</dbReference>
<comment type="similarity">
    <text evidence="1">Belongs to the class-II aminoacyl-tRNA synthetase family.</text>
</comment>
<dbReference type="PRINTS" id="PR00980">
    <property type="entry name" value="TRNASYNTHALA"/>
</dbReference>
<feature type="domain" description="Alanyl-transfer RNA synthetases family profile" evidence="10">
    <location>
        <begin position="3"/>
        <end position="593"/>
    </location>
</feature>
<evidence type="ECO:0000313" key="11">
    <source>
        <dbReference type="EMBL" id="PIY71996.1"/>
    </source>
</evidence>
<dbReference type="NCBIfam" id="NF002436">
    <property type="entry name" value="PRK01584.1"/>
    <property type="match status" value="1"/>
</dbReference>
<evidence type="ECO:0000256" key="2">
    <source>
        <dbReference type="ARBA" id="ARBA00013168"/>
    </source>
</evidence>
<dbReference type="InterPro" id="IPR050058">
    <property type="entry name" value="Ala-tRNA_ligase"/>
</dbReference>
<reference evidence="12" key="1">
    <citation type="submission" date="2017-09" db="EMBL/GenBank/DDBJ databases">
        <title>Depth-based differentiation of microbial function through sediment-hosted aquifers and enrichment of novel symbionts in the deep terrestrial subsurface.</title>
        <authorList>
            <person name="Probst A.J."/>
            <person name="Ladd B."/>
            <person name="Jarett J.K."/>
            <person name="Geller-Mcgrath D.E."/>
            <person name="Sieber C.M.K."/>
            <person name="Emerson J.B."/>
            <person name="Anantharaman K."/>
            <person name="Thomas B.C."/>
            <person name="Malmstrom R."/>
            <person name="Stieglmeier M."/>
            <person name="Klingl A."/>
            <person name="Woyke T."/>
            <person name="Ryan C.M."/>
            <person name="Banfield J.F."/>
        </authorList>
    </citation>
    <scope>NUCLEOTIDE SEQUENCE [LARGE SCALE GENOMIC DNA]</scope>
</reference>
<dbReference type="GO" id="GO:0005524">
    <property type="term" value="F:ATP binding"/>
    <property type="evidence" value="ECO:0007669"/>
    <property type="project" value="UniProtKB-KW"/>
</dbReference>
<dbReference type="AlphaFoldDB" id="A0A2M7QJ58"/>
<keyword evidence="9" id="KW-0030">Aminoacyl-tRNA synthetase</keyword>
<dbReference type="SMART" id="SM00863">
    <property type="entry name" value="tRNA_SAD"/>
    <property type="match status" value="1"/>
</dbReference>
<dbReference type="PANTHER" id="PTHR11777">
    <property type="entry name" value="ALANYL-TRNA SYNTHETASE"/>
    <property type="match status" value="1"/>
</dbReference>
<accession>A0A2M7QJ58</accession>
<keyword evidence="3" id="KW-0820">tRNA-binding</keyword>
<dbReference type="Proteomes" id="UP000229401">
    <property type="component" value="Unassembled WGS sequence"/>
</dbReference>
<keyword evidence="6" id="KW-0067">ATP-binding</keyword>
<dbReference type="SUPFAM" id="SSF101353">
    <property type="entry name" value="Putative anticodon-binding domain of alanyl-tRNA synthetase (AlaRS)"/>
    <property type="match status" value="1"/>
</dbReference>
<evidence type="ECO:0000256" key="7">
    <source>
        <dbReference type="ARBA" id="ARBA00022884"/>
    </source>
</evidence>
<dbReference type="Pfam" id="PF01411">
    <property type="entry name" value="tRNA-synt_2c"/>
    <property type="match status" value="1"/>
</dbReference>
<comment type="caution">
    <text evidence="11">The sequence shown here is derived from an EMBL/GenBank/DDBJ whole genome shotgun (WGS) entry which is preliminary data.</text>
</comment>
<dbReference type="InterPro" id="IPR018162">
    <property type="entry name" value="Ala-tRNA-ligase_IIc_anticod-bd"/>
</dbReference>
<dbReference type="InterPro" id="IPR002318">
    <property type="entry name" value="Ala-tRNA-lgiase_IIc"/>
</dbReference>
<dbReference type="GO" id="GO:0006419">
    <property type="term" value="P:alanyl-tRNA aminoacylation"/>
    <property type="evidence" value="ECO:0007669"/>
    <property type="project" value="InterPro"/>
</dbReference>
<dbReference type="GO" id="GO:0002161">
    <property type="term" value="F:aminoacyl-tRNA deacylase activity"/>
    <property type="evidence" value="ECO:0007669"/>
    <property type="project" value="TreeGrafter"/>
</dbReference>
<keyword evidence="7" id="KW-0694">RNA-binding</keyword>
<name>A0A2M7QJ58_9BACT</name>
<evidence type="ECO:0000256" key="5">
    <source>
        <dbReference type="ARBA" id="ARBA00022741"/>
    </source>
</evidence>
<dbReference type="Gene3D" id="3.30.980.10">
    <property type="entry name" value="Threonyl-trna Synthetase, Chain A, domain 2"/>
    <property type="match status" value="1"/>
</dbReference>
<evidence type="ECO:0000256" key="4">
    <source>
        <dbReference type="ARBA" id="ARBA00022598"/>
    </source>
</evidence>
<protein>
    <recommendedName>
        <fullName evidence="2">alanine--tRNA ligase</fullName>
        <ecNumber evidence="2">6.1.1.7</ecNumber>
    </recommendedName>
</protein>
<evidence type="ECO:0000256" key="1">
    <source>
        <dbReference type="ARBA" id="ARBA00008226"/>
    </source>
</evidence>
<proteinExistence type="inferred from homology"/>
<dbReference type="GO" id="GO:0005829">
    <property type="term" value="C:cytosol"/>
    <property type="evidence" value="ECO:0007669"/>
    <property type="project" value="TreeGrafter"/>
</dbReference>
<dbReference type="InterPro" id="IPR012947">
    <property type="entry name" value="tRNA_SAD"/>
</dbReference>
<evidence type="ECO:0000256" key="9">
    <source>
        <dbReference type="ARBA" id="ARBA00023146"/>
    </source>
</evidence>
<dbReference type="Gene3D" id="3.30.54.20">
    <property type="match status" value="1"/>
</dbReference>
<dbReference type="FunFam" id="3.30.980.10:FF:000004">
    <property type="entry name" value="Alanine--tRNA ligase, cytoplasmic"/>
    <property type="match status" value="1"/>
</dbReference>
<dbReference type="InterPro" id="IPR045864">
    <property type="entry name" value="aa-tRNA-synth_II/BPL/LPL"/>
</dbReference>
<keyword evidence="5" id="KW-0547">Nucleotide-binding</keyword>
<sequence length="593" mass="68508">MSITHVQLRKLFSDYWSHKEHKEVPPLPLVPPNDPTTLFTGSGMQQLVPNLLGEPHPLGKKLYNIQPCFRSQDIEEVGDNRHTTFFEMMGNWSLGTYFKKEQIKWIWEFLTRELKLPKEKLYITVFKGTKEIPADEESYNIWKQLGIPTTNIFKYEGNWWSRAGAPNQMPPGEPGGPDSEVFYEFTQIKHDPKFGEKCHPNCVCGRFLEIGNSVFMQYKKNLDGSFSELPAKNVDFGGGLERILAALNDDPDLFVTDLFKKTINTIEKYSNKLYSSIEYKAKIRVIADHIKGACFMVRAGIVPSNKEQGYVMRRLIRRAVVKMMELNITPLKALETICTEIINIYNTVYFKEDDLIKLRSIIGKEINSFEKTVYRGTKILQNQSSISGKILFDLKQSYGFPVELALELLEQWNKPVNKITLLQEYMEEFKKHKELSRSSSTNKFKGGLADNSEQTLKYHTATHLLHQALFNVLGDDVRQEGSNITGERLRFDFYLSRKPTEDEITKVQTIMNNKIQEELSVTYKIIPKQEALQLGAKSFFREKYPDMVKVYYIGNFSKEFCGGPHVTNTKEIGIISIYKFEKIGNNIYRIYAK</sequence>
<dbReference type="EMBL" id="PFLI01000109">
    <property type="protein sequence ID" value="PIY71996.1"/>
    <property type="molecule type" value="Genomic_DNA"/>
</dbReference>
<evidence type="ECO:0000256" key="8">
    <source>
        <dbReference type="ARBA" id="ARBA00022917"/>
    </source>
</evidence>
<dbReference type="Gene3D" id="3.30.930.10">
    <property type="entry name" value="Bira Bifunctional Protein, Domain 2"/>
    <property type="match status" value="1"/>
</dbReference>
<dbReference type="EC" id="6.1.1.7" evidence="2"/>
<dbReference type="SUPFAM" id="SSF55681">
    <property type="entry name" value="Class II aaRS and biotin synthetases"/>
    <property type="match status" value="1"/>
</dbReference>
<dbReference type="GO" id="GO:0004813">
    <property type="term" value="F:alanine-tRNA ligase activity"/>
    <property type="evidence" value="ECO:0007669"/>
    <property type="project" value="UniProtKB-EC"/>
</dbReference>
<gene>
    <name evidence="11" type="ORF">COY87_03280</name>
</gene>
<keyword evidence="8" id="KW-0648">Protein biosynthesis</keyword>
<evidence type="ECO:0000259" key="10">
    <source>
        <dbReference type="PROSITE" id="PS50860"/>
    </source>
</evidence>
<evidence type="ECO:0000256" key="3">
    <source>
        <dbReference type="ARBA" id="ARBA00022555"/>
    </source>
</evidence>
<evidence type="ECO:0000313" key="12">
    <source>
        <dbReference type="Proteomes" id="UP000229401"/>
    </source>
</evidence>
<organism evidence="11 12">
    <name type="scientific">Candidatus Roizmanbacteria bacterium CG_4_10_14_0_8_um_filter_33_9</name>
    <dbReference type="NCBI Taxonomy" id="1974826"/>
    <lineage>
        <taxon>Bacteria</taxon>
        <taxon>Candidatus Roizmaniibacteriota</taxon>
    </lineage>
</organism>
<keyword evidence="4 11" id="KW-0436">Ligase</keyword>
<dbReference type="CDD" id="cd00673">
    <property type="entry name" value="AlaRS_core"/>
    <property type="match status" value="1"/>
</dbReference>
<dbReference type="InterPro" id="IPR018165">
    <property type="entry name" value="Ala-tRNA-synth_IIc_core"/>
</dbReference>
<dbReference type="InterPro" id="IPR018164">
    <property type="entry name" value="Ala-tRNA-synth_IIc_N"/>
</dbReference>
<dbReference type="SUPFAM" id="SSF55186">
    <property type="entry name" value="ThrRS/AlaRS common domain"/>
    <property type="match status" value="1"/>
</dbReference>